<dbReference type="EMBL" id="CP002838">
    <property type="protein sequence ID" value="AEM38962.1"/>
    <property type="molecule type" value="Genomic_DNA"/>
</dbReference>
<dbReference type="AlphaFoldDB" id="G0EF65"/>
<evidence type="ECO:0000313" key="2">
    <source>
        <dbReference type="EMBL" id="AEM38962.1"/>
    </source>
</evidence>
<dbReference type="Gene3D" id="3.30.420.130">
    <property type="entry name" value="Dinitrogenase iron-molybdenum cofactor biosynthesis domain"/>
    <property type="match status" value="1"/>
</dbReference>
<dbReference type="InterPro" id="IPR036105">
    <property type="entry name" value="DiNase_FeMo-co_biosyn_sf"/>
</dbReference>
<name>G0EF65_PYRF1</name>
<dbReference type="eggNOG" id="arCOG02734">
    <property type="taxonomic scope" value="Archaea"/>
</dbReference>
<dbReference type="HOGENOM" id="CLU_2010175_0_0_2"/>
<organism evidence="2 3">
    <name type="scientific">Pyrolobus fumarii (strain DSM 11204 / 1A)</name>
    <dbReference type="NCBI Taxonomy" id="694429"/>
    <lineage>
        <taxon>Archaea</taxon>
        <taxon>Thermoproteota</taxon>
        <taxon>Thermoprotei</taxon>
        <taxon>Desulfurococcales</taxon>
        <taxon>Pyrodictiaceae</taxon>
        <taxon>Pyrolobus</taxon>
    </lineage>
</organism>
<reference evidence="2 3" key="1">
    <citation type="journal article" date="2011" name="Stand. Genomic Sci.">
        <title>Complete genome sequence of the hyperthermophilic chemolithoautotroph Pyrolobus fumarii type strain (1A).</title>
        <authorList>
            <person name="Anderson I."/>
            <person name="Goker M."/>
            <person name="Nolan M."/>
            <person name="Lucas S."/>
            <person name="Hammon N."/>
            <person name="Deshpande S."/>
            <person name="Cheng J.F."/>
            <person name="Tapia R."/>
            <person name="Han C."/>
            <person name="Goodwin L."/>
            <person name="Pitluck S."/>
            <person name="Huntemann M."/>
            <person name="Liolios K."/>
            <person name="Ivanova N."/>
            <person name="Pagani I."/>
            <person name="Mavromatis K."/>
            <person name="Ovchinikova G."/>
            <person name="Pati A."/>
            <person name="Chen A."/>
            <person name="Palaniappan K."/>
            <person name="Land M."/>
            <person name="Hauser L."/>
            <person name="Brambilla E.M."/>
            <person name="Huber H."/>
            <person name="Yasawong M."/>
            <person name="Rohde M."/>
            <person name="Spring S."/>
            <person name="Abt B."/>
            <person name="Sikorski J."/>
            <person name="Wirth R."/>
            <person name="Detter J.C."/>
            <person name="Woyke T."/>
            <person name="Bristow J."/>
            <person name="Eisen J.A."/>
            <person name="Markowitz V."/>
            <person name="Hugenholtz P."/>
            <person name="Kyrpides N.C."/>
            <person name="Klenk H.P."/>
            <person name="Lapidus A."/>
        </authorList>
    </citation>
    <scope>NUCLEOTIDE SEQUENCE [LARGE SCALE GENOMIC DNA]</scope>
    <source>
        <strain evidence="3">DSM 11204 / 1A</strain>
    </source>
</reference>
<dbReference type="Proteomes" id="UP000001037">
    <property type="component" value="Chromosome"/>
</dbReference>
<accession>G0EF65</accession>
<dbReference type="SUPFAM" id="SSF53146">
    <property type="entry name" value="Nitrogenase accessory factor-like"/>
    <property type="match status" value="1"/>
</dbReference>
<feature type="domain" description="Dinitrogenase iron-molybdenum cofactor biosynthesis" evidence="1">
    <location>
        <begin position="21"/>
        <end position="105"/>
    </location>
</feature>
<dbReference type="OrthoDB" id="23842at2157"/>
<dbReference type="InterPro" id="IPR003731">
    <property type="entry name" value="Di-Nase_FeMo-co_biosynth"/>
</dbReference>
<dbReference type="KEGG" id="pfm:Pyrfu_1094"/>
<dbReference type="STRING" id="694429.Pyrfu_1094"/>
<dbReference type="InParanoid" id="G0EF65"/>
<protein>
    <recommendedName>
        <fullName evidence="1">Dinitrogenase iron-molybdenum cofactor biosynthesis domain-containing protein</fullName>
    </recommendedName>
</protein>
<sequence>MPRVCIPTDDGIKVRKGEPSRAAHILIYEWTGNRWQLVLRLQNPYRNASPGDECKLAKLLSQHGCETLVATLIRDEEKTCMQNANLEIVTVEPGAEIWDALNKLSSRHAMEGKTLNPQVGESG</sequence>
<gene>
    <name evidence="2" type="ordered locus">Pyrfu_1094</name>
</gene>
<evidence type="ECO:0000313" key="3">
    <source>
        <dbReference type="Proteomes" id="UP000001037"/>
    </source>
</evidence>
<dbReference type="Pfam" id="PF02579">
    <property type="entry name" value="Nitro_FeMo-Co"/>
    <property type="match status" value="1"/>
</dbReference>
<proteinExistence type="predicted"/>
<evidence type="ECO:0000259" key="1">
    <source>
        <dbReference type="Pfam" id="PF02579"/>
    </source>
</evidence>
<keyword evidence="3" id="KW-1185">Reference proteome</keyword>